<evidence type="ECO:0000313" key="3">
    <source>
        <dbReference type="Proteomes" id="UP000095300"/>
    </source>
</evidence>
<evidence type="ECO:0000313" key="2">
    <source>
        <dbReference type="EnsemblMetazoa" id="SCAU010470-PA"/>
    </source>
</evidence>
<dbReference type="EnsemblMetazoa" id="SCAU010470-RA">
    <property type="protein sequence ID" value="SCAU010470-PA"/>
    <property type="gene ID" value="SCAU010470"/>
</dbReference>
<feature type="region of interest" description="Disordered" evidence="1">
    <location>
        <begin position="65"/>
        <end position="85"/>
    </location>
</feature>
<name>A0A1I8PRQ7_STOCA</name>
<organism evidence="2 3">
    <name type="scientific">Stomoxys calcitrans</name>
    <name type="common">Stable fly</name>
    <name type="synonym">Conops calcitrans</name>
    <dbReference type="NCBI Taxonomy" id="35570"/>
    <lineage>
        <taxon>Eukaryota</taxon>
        <taxon>Metazoa</taxon>
        <taxon>Ecdysozoa</taxon>
        <taxon>Arthropoda</taxon>
        <taxon>Hexapoda</taxon>
        <taxon>Insecta</taxon>
        <taxon>Pterygota</taxon>
        <taxon>Neoptera</taxon>
        <taxon>Endopterygota</taxon>
        <taxon>Diptera</taxon>
        <taxon>Brachycera</taxon>
        <taxon>Muscomorpha</taxon>
        <taxon>Muscoidea</taxon>
        <taxon>Muscidae</taxon>
        <taxon>Stomoxys</taxon>
    </lineage>
</organism>
<dbReference type="VEuPathDB" id="VectorBase:SCAU010470"/>
<evidence type="ECO:0000256" key="1">
    <source>
        <dbReference type="SAM" id="MobiDB-lite"/>
    </source>
</evidence>
<keyword evidence="3" id="KW-1185">Reference proteome</keyword>
<dbReference type="AlphaFoldDB" id="A0A1I8PRQ7"/>
<dbReference type="Proteomes" id="UP000095300">
    <property type="component" value="Unassembled WGS sequence"/>
</dbReference>
<feature type="compositionally biased region" description="Polar residues" evidence="1">
    <location>
        <begin position="1"/>
        <end position="11"/>
    </location>
</feature>
<gene>
    <name evidence="2" type="primary">106088626</name>
</gene>
<protein>
    <submittedName>
        <fullName evidence="2">Uncharacterized protein</fullName>
    </submittedName>
</protein>
<reference evidence="2" key="1">
    <citation type="submission" date="2020-05" db="UniProtKB">
        <authorList>
            <consortium name="EnsemblMetazoa"/>
        </authorList>
    </citation>
    <scope>IDENTIFICATION</scope>
    <source>
        <strain evidence="2">USDA</strain>
    </source>
</reference>
<accession>A0A1I8PRQ7</accession>
<sequence>MERKSSVNSTQPRRRSLRLSQKPYRSYKYLINGHSRKSLASIEKLAVNMKSSMANINISPQTIFSSSPELEGNQNSNANSTTSDQELCHSYSYKKGTDIKQDDEHVGQVTVQVQPHKNVGTEHKCVETIICSPAKKIKCEIEDELSVVAQNCKNAIDFQIQSQSSQDSCSDTNNKQNMTQRNFRKLGHNTNRTMGSKSSAKSKDNYHFQHNITTKRPTVHFGANSVLHLPHGKQMLYQEHRPDDVPLDLSVKKSRELIRETSITNNSTLKNSSNVSVENTPDVIYVDEFKLQIRSHMMGRTEATQGCKSKSL</sequence>
<feature type="region of interest" description="Disordered" evidence="1">
    <location>
        <begin position="1"/>
        <end position="21"/>
    </location>
</feature>
<proteinExistence type="predicted"/>